<dbReference type="GO" id="GO:0003700">
    <property type="term" value="F:DNA-binding transcription factor activity"/>
    <property type="evidence" value="ECO:0007669"/>
    <property type="project" value="TreeGrafter"/>
</dbReference>
<gene>
    <name evidence="5" type="ORF">FE784_16775</name>
</gene>
<evidence type="ECO:0000259" key="4">
    <source>
        <dbReference type="PROSITE" id="PS50932"/>
    </source>
</evidence>
<keyword evidence="6" id="KW-1185">Reference proteome</keyword>
<dbReference type="PANTHER" id="PTHR30146:SF109">
    <property type="entry name" value="HTH-TYPE TRANSCRIPTIONAL REGULATOR GALS"/>
    <property type="match status" value="1"/>
</dbReference>
<dbReference type="PROSITE" id="PS50932">
    <property type="entry name" value="HTH_LACI_2"/>
    <property type="match status" value="1"/>
</dbReference>
<dbReference type="InterPro" id="IPR028082">
    <property type="entry name" value="Peripla_BP_I"/>
</dbReference>
<dbReference type="PROSITE" id="PS00356">
    <property type="entry name" value="HTH_LACI_1"/>
    <property type="match status" value="1"/>
</dbReference>
<protein>
    <submittedName>
        <fullName evidence="5">LacI family transcriptional regulator</fullName>
    </submittedName>
</protein>
<dbReference type="SMART" id="SM00354">
    <property type="entry name" value="HTH_LACI"/>
    <property type="match status" value="1"/>
</dbReference>
<keyword evidence="3" id="KW-0804">Transcription</keyword>
<sequence length="349" mass="39152">MAEYRQATVFDVAKEAGVSTATVSNVLNRRDVPLSEKTIRKVEEAAAKLGYRRNVMAASLSRRKTYEVGLLLPGFVGYYGLFAQQMERTAHKYGYHLSVFSTDMDSKVERRLLEKLLERRVDGLFCHGLAMSGDSARKVVNDGTPILFFNCWNELKHLAIGTVNLNVYQACVDAVVHLHEQGCRSFFYYGNKRAFATNEQRIHGFREGLRLTGGKHPADMIDVEDIAADDLAEWLAERSEDATPAGVMCFDDWKAFVCQNRLIEGGYDVPGRFKVVGINNEFVAGHSYPGITSFNVPYEHQADMSFRWMLTHLGEQAKLEAKGERPFSPPVAGGEVKIPLTLVERLSSR</sequence>
<dbReference type="Gene3D" id="3.40.50.2300">
    <property type="match status" value="2"/>
</dbReference>
<dbReference type="SUPFAM" id="SSF53822">
    <property type="entry name" value="Periplasmic binding protein-like I"/>
    <property type="match status" value="1"/>
</dbReference>
<keyword evidence="2" id="KW-0238">DNA-binding</keyword>
<dbReference type="RefSeq" id="WP_139603382.1">
    <property type="nucleotide sequence ID" value="NZ_VDCQ01000022.1"/>
</dbReference>
<dbReference type="InterPro" id="IPR000843">
    <property type="entry name" value="HTH_LacI"/>
</dbReference>
<proteinExistence type="predicted"/>
<dbReference type="CDD" id="cd01392">
    <property type="entry name" value="HTH_LacI"/>
    <property type="match status" value="1"/>
</dbReference>
<name>A0A5C4T7Y2_9BACL</name>
<reference evidence="5 6" key="1">
    <citation type="submission" date="2019-05" db="EMBL/GenBank/DDBJ databases">
        <title>We sequenced the genome of Paenibacillus hemerocallicola KCTC 33185 for further insight into its adaptation and study the phylogeny of Paenibacillus.</title>
        <authorList>
            <person name="Narsing Rao M.P."/>
        </authorList>
    </citation>
    <scope>NUCLEOTIDE SEQUENCE [LARGE SCALE GENOMIC DNA]</scope>
    <source>
        <strain evidence="5 6">KCTC 33185</strain>
    </source>
</reference>
<evidence type="ECO:0000256" key="3">
    <source>
        <dbReference type="ARBA" id="ARBA00023163"/>
    </source>
</evidence>
<dbReference type="EMBL" id="VDCQ01000022">
    <property type="protein sequence ID" value="TNJ65042.1"/>
    <property type="molecule type" value="Genomic_DNA"/>
</dbReference>
<dbReference type="CDD" id="cd06267">
    <property type="entry name" value="PBP1_LacI_sugar_binding-like"/>
    <property type="match status" value="1"/>
</dbReference>
<dbReference type="Proteomes" id="UP000307943">
    <property type="component" value="Unassembled WGS sequence"/>
</dbReference>
<evidence type="ECO:0000313" key="6">
    <source>
        <dbReference type="Proteomes" id="UP000307943"/>
    </source>
</evidence>
<dbReference type="GO" id="GO:0000976">
    <property type="term" value="F:transcription cis-regulatory region binding"/>
    <property type="evidence" value="ECO:0007669"/>
    <property type="project" value="TreeGrafter"/>
</dbReference>
<dbReference type="OrthoDB" id="2520732at2"/>
<evidence type="ECO:0000256" key="2">
    <source>
        <dbReference type="ARBA" id="ARBA00023125"/>
    </source>
</evidence>
<dbReference type="Pfam" id="PF00356">
    <property type="entry name" value="LacI"/>
    <property type="match status" value="1"/>
</dbReference>
<dbReference type="InterPro" id="IPR046335">
    <property type="entry name" value="LacI/GalR-like_sensor"/>
</dbReference>
<dbReference type="PRINTS" id="PR00036">
    <property type="entry name" value="HTHLACI"/>
</dbReference>
<feature type="domain" description="HTH lacI-type" evidence="4">
    <location>
        <begin position="7"/>
        <end position="62"/>
    </location>
</feature>
<accession>A0A5C4T7Y2</accession>
<evidence type="ECO:0000256" key="1">
    <source>
        <dbReference type="ARBA" id="ARBA00023015"/>
    </source>
</evidence>
<organism evidence="5 6">
    <name type="scientific">Paenibacillus hemerocallicola</name>
    <dbReference type="NCBI Taxonomy" id="1172614"/>
    <lineage>
        <taxon>Bacteria</taxon>
        <taxon>Bacillati</taxon>
        <taxon>Bacillota</taxon>
        <taxon>Bacilli</taxon>
        <taxon>Bacillales</taxon>
        <taxon>Paenibacillaceae</taxon>
        <taxon>Paenibacillus</taxon>
    </lineage>
</organism>
<dbReference type="PANTHER" id="PTHR30146">
    <property type="entry name" value="LACI-RELATED TRANSCRIPTIONAL REPRESSOR"/>
    <property type="match status" value="1"/>
</dbReference>
<comment type="caution">
    <text evidence="5">The sequence shown here is derived from an EMBL/GenBank/DDBJ whole genome shotgun (WGS) entry which is preliminary data.</text>
</comment>
<dbReference type="InterPro" id="IPR010982">
    <property type="entry name" value="Lambda_DNA-bd_dom_sf"/>
</dbReference>
<dbReference type="SUPFAM" id="SSF47413">
    <property type="entry name" value="lambda repressor-like DNA-binding domains"/>
    <property type="match status" value="1"/>
</dbReference>
<keyword evidence="1" id="KW-0805">Transcription regulation</keyword>
<dbReference type="AlphaFoldDB" id="A0A5C4T7Y2"/>
<dbReference type="Pfam" id="PF13377">
    <property type="entry name" value="Peripla_BP_3"/>
    <property type="match status" value="1"/>
</dbReference>
<dbReference type="Gene3D" id="1.10.260.40">
    <property type="entry name" value="lambda repressor-like DNA-binding domains"/>
    <property type="match status" value="1"/>
</dbReference>
<evidence type="ECO:0000313" key="5">
    <source>
        <dbReference type="EMBL" id="TNJ65042.1"/>
    </source>
</evidence>